<name>A0A5C3QH60_9AGAR</name>
<reference evidence="2 3" key="1">
    <citation type="journal article" date="2019" name="Nat. Ecol. Evol.">
        <title>Megaphylogeny resolves global patterns of mushroom evolution.</title>
        <authorList>
            <person name="Varga T."/>
            <person name="Krizsan K."/>
            <person name="Foldi C."/>
            <person name="Dima B."/>
            <person name="Sanchez-Garcia M."/>
            <person name="Sanchez-Ramirez S."/>
            <person name="Szollosi G.J."/>
            <person name="Szarkandi J.G."/>
            <person name="Papp V."/>
            <person name="Albert L."/>
            <person name="Andreopoulos W."/>
            <person name="Angelini C."/>
            <person name="Antonin V."/>
            <person name="Barry K.W."/>
            <person name="Bougher N.L."/>
            <person name="Buchanan P."/>
            <person name="Buyck B."/>
            <person name="Bense V."/>
            <person name="Catcheside P."/>
            <person name="Chovatia M."/>
            <person name="Cooper J."/>
            <person name="Damon W."/>
            <person name="Desjardin D."/>
            <person name="Finy P."/>
            <person name="Geml J."/>
            <person name="Haridas S."/>
            <person name="Hughes K."/>
            <person name="Justo A."/>
            <person name="Karasinski D."/>
            <person name="Kautmanova I."/>
            <person name="Kiss B."/>
            <person name="Kocsube S."/>
            <person name="Kotiranta H."/>
            <person name="LaButti K.M."/>
            <person name="Lechner B.E."/>
            <person name="Liimatainen K."/>
            <person name="Lipzen A."/>
            <person name="Lukacs Z."/>
            <person name="Mihaltcheva S."/>
            <person name="Morgado L.N."/>
            <person name="Niskanen T."/>
            <person name="Noordeloos M.E."/>
            <person name="Ohm R.A."/>
            <person name="Ortiz-Santana B."/>
            <person name="Ovrebo C."/>
            <person name="Racz N."/>
            <person name="Riley R."/>
            <person name="Savchenko A."/>
            <person name="Shiryaev A."/>
            <person name="Soop K."/>
            <person name="Spirin V."/>
            <person name="Szebenyi C."/>
            <person name="Tomsovsky M."/>
            <person name="Tulloss R.E."/>
            <person name="Uehling J."/>
            <person name="Grigoriev I.V."/>
            <person name="Vagvolgyi C."/>
            <person name="Papp T."/>
            <person name="Martin F.M."/>
            <person name="Miettinen O."/>
            <person name="Hibbett D.S."/>
            <person name="Nagy L.G."/>
        </authorList>
    </citation>
    <scope>NUCLEOTIDE SEQUENCE [LARGE SCALE GENOMIC DNA]</scope>
    <source>
        <strain evidence="2 3">CBS 309.79</strain>
    </source>
</reference>
<keyword evidence="1" id="KW-0732">Signal</keyword>
<dbReference type="AlphaFoldDB" id="A0A5C3QH60"/>
<sequence>MLSIVPLCISLLLAVTSTLSSPVPVRAKFFPLASLITDLSSFPILRLNPVQSHSADTPSQVAPTVQAVVSKAPPPVQVKASQAQQLVELVEVESRLALLPLLAMVCLAALRGRGLSAGVLTKALCTSVDRWCERVRRRELVPFMFRRFE</sequence>
<dbReference type="Proteomes" id="UP000305067">
    <property type="component" value="Unassembled WGS sequence"/>
</dbReference>
<organism evidence="2 3">
    <name type="scientific">Pterulicium gracile</name>
    <dbReference type="NCBI Taxonomy" id="1884261"/>
    <lineage>
        <taxon>Eukaryota</taxon>
        <taxon>Fungi</taxon>
        <taxon>Dikarya</taxon>
        <taxon>Basidiomycota</taxon>
        <taxon>Agaricomycotina</taxon>
        <taxon>Agaricomycetes</taxon>
        <taxon>Agaricomycetidae</taxon>
        <taxon>Agaricales</taxon>
        <taxon>Pleurotineae</taxon>
        <taxon>Pterulaceae</taxon>
        <taxon>Pterulicium</taxon>
    </lineage>
</organism>
<gene>
    <name evidence="2" type="ORF">BDV98DRAFT_571088</name>
</gene>
<feature type="chain" id="PRO_5023083076" evidence="1">
    <location>
        <begin position="21"/>
        <end position="149"/>
    </location>
</feature>
<dbReference type="EMBL" id="ML178833">
    <property type="protein sequence ID" value="TFK99508.1"/>
    <property type="molecule type" value="Genomic_DNA"/>
</dbReference>
<accession>A0A5C3QH60</accession>
<keyword evidence="3" id="KW-1185">Reference proteome</keyword>
<protein>
    <submittedName>
        <fullName evidence="2">Uncharacterized protein</fullName>
    </submittedName>
</protein>
<feature type="signal peptide" evidence="1">
    <location>
        <begin position="1"/>
        <end position="20"/>
    </location>
</feature>
<proteinExistence type="predicted"/>
<evidence type="ECO:0000313" key="3">
    <source>
        <dbReference type="Proteomes" id="UP000305067"/>
    </source>
</evidence>
<evidence type="ECO:0000313" key="2">
    <source>
        <dbReference type="EMBL" id="TFK99508.1"/>
    </source>
</evidence>
<evidence type="ECO:0000256" key="1">
    <source>
        <dbReference type="SAM" id="SignalP"/>
    </source>
</evidence>